<dbReference type="SUPFAM" id="SSF51126">
    <property type="entry name" value="Pectin lyase-like"/>
    <property type="match status" value="1"/>
</dbReference>
<proteinExistence type="predicted"/>
<dbReference type="InterPro" id="IPR011050">
    <property type="entry name" value="Pectin_lyase_fold/virulence"/>
</dbReference>
<dbReference type="EMBL" id="LAZR01017237">
    <property type="protein sequence ID" value="KKM01274.1"/>
    <property type="molecule type" value="Genomic_DNA"/>
</dbReference>
<dbReference type="CDD" id="cd00146">
    <property type="entry name" value="PKD"/>
    <property type="match status" value="1"/>
</dbReference>
<sequence length="674" mass="72491">MWNIPVPSEQPTPQSISRNAAGQIRVYKNNTTSYVIEGITDIEDFDSVIGIHSLAIDTSDSNFYTIGDNYTAILVESVVGVQVLVGFTLGTLPPPPTADIFASRTSGMVPFAVFFEGTDSTDSLGRSIGDSSGSGNGLLGNDITEYFWDFGAGSEGDVGGRYFDGFNAAHAYETAGNYTVRLTVREGSRVSSTISTITAQAFAGTTYYVRADGNNANSGAGPTAGDAWQTYEYAMAAIDRKTTVQPGDRVLFNRGDTFPLPARVIINFVDDVLVAAYGTGERPLIQHTGSSTDGSPLEAYHTDGLAMADIRFDLESSTGSRFSAFGGTNLSNFLVLRTTFDRYRGLAFYGNGLFIADSTLSDAVTVNLYFNGSRLALLNNDIGPAQTSHNLYGSHIDRGVITGTHFHDVVNARSGIRIAANGAPGSWNVVVSDNVLNNIPVPIDLKVTEPGSPYSAHNIIIERNHFTSVGFGSAISNQRDGYTDIIIRNNLFEGQALWLRDLANPGGANTGIDGLRFYNNTIRCVDKAMRIEISDHTDLRFFNNIIEITDSSGASRAITISGGIGEITFNYNLYYAPNRGASPIIFTVVASSYTFAQWQSTFSQDANGLEDDPLFDSGGTTGFELLANSPAINQGTILSLVLGDYTHIHSPSAPPFPWRPQGLTHDIGIFEVEE</sequence>
<organism evidence="2">
    <name type="scientific">marine sediment metagenome</name>
    <dbReference type="NCBI Taxonomy" id="412755"/>
    <lineage>
        <taxon>unclassified sequences</taxon>
        <taxon>metagenomes</taxon>
        <taxon>ecological metagenomes</taxon>
    </lineage>
</organism>
<dbReference type="InterPro" id="IPR013783">
    <property type="entry name" value="Ig-like_fold"/>
</dbReference>
<evidence type="ECO:0000313" key="2">
    <source>
        <dbReference type="EMBL" id="KKM01274.1"/>
    </source>
</evidence>
<dbReference type="SUPFAM" id="SSF49299">
    <property type="entry name" value="PKD domain"/>
    <property type="match status" value="1"/>
</dbReference>
<dbReference type="Gene3D" id="2.60.40.10">
    <property type="entry name" value="Immunoglobulins"/>
    <property type="match status" value="1"/>
</dbReference>
<feature type="domain" description="PKD" evidence="1">
    <location>
        <begin position="140"/>
        <end position="206"/>
    </location>
</feature>
<dbReference type="InterPro" id="IPR000601">
    <property type="entry name" value="PKD_dom"/>
</dbReference>
<evidence type="ECO:0000259" key="1">
    <source>
        <dbReference type="PROSITE" id="PS50093"/>
    </source>
</evidence>
<dbReference type="Pfam" id="PF18911">
    <property type="entry name" value="PKD_4"/>
    <property type="match status" value="1"/>
</dbReference>
<gene>
    <name evidence="2" type="ORF">LCGC14_1796090</name>
</gene>
<name>A0A0F9GR35_9ZZZZ</name>
<dbReference type="InterPro" id="IPR035986">
    <property type="entry name" value="PKD_dom_sf"/>
</dbReference>
<protein>
    <recommendedName>
        <fullName evidence="1">PKD domain-containing protein</fullName>
    </recommendedName>
</protein>
<accession>A0A0F9GR35</accession>
<dbReference type="AlphaFoldDB" id="A0A0F9GR35"/>
<dbReference type="PROSITE" id="PS50093">
    <property type="entry name" value="PKD"/>
    <property type="match status" value="1"/>
</dbReference>
<reference evidence="2" key="1">
    <citation type="journal article" date="2015" name="Nature">
        <title>Complex archaea that bridge the gap between prokaryotes and eukaryotes.</title>
        <authorList>
            <person name="Spang A."/>
            <person name="Saw J.H."/>
            <person name="Jorgensen S.L."/>
            <person name="Zaremba-Niedzwiedzka K."/>
            <person name="Martijn J."/>
            <person name="Lind A.E."/>
            <person name="van Eijk R."/>
            <person name="Schleper C."/>
            <person name="Guy L."/>
            <person name="Ettema T.J."/>
        </authorList>
    </citation>
    <scope>NUCLEOTIDE SEQUENCE</scope>
</reference>
<comment type="caution">
    <text evidence="2">The sequence shown here is derived from an EMBL/GenBank/DDBJ whole genome shotgun (WGS) entry which is preliminary data.</text>
</comment>